<organism evidence="1">
    <name type="scientific">Rhizophora mucronata</name>
    <name type="common">Asiatic mangrove</name>
    <dbReference type="NCBI Taxonomy" id="61149"/>
    <lineage>
        <taxon>Eukaryota</taxon>
        <taxon>Viridiplantae</taxon>
        <taxon>Streptophyta</taxon>
        <taxon>Embryophyta</taxon>
        <taxon>Tracheophyta</taxon>
        <taxon>Spermatophyta</taxon>
        <taxon>Magnoliopsida</taxon>
        <taxon>eudicotyledons</taxon>
        <taxon>Gunneridae</taxon>
        <taxon>Pentapetalae</taxon>
        <taxon>rosids</taxon>
        <taxon>fabids</taxon>
        <taxon>Malpighiales</taxon>
        <taxon>Rhizophoraceae</taxon>
        <taxon>Rhizophora</taxon>
    </lineage>
</organism>
<reference evidence="1" key="1">
    <citation type="submission" date="2018-02" db="EMBL/GenBank/DDBJ databases">
        <title>Rhizophora mucronata_Transcriptome.</title>
        <authorList>
            <person name="Meera S.P."/>
            <person name="Sreeshan A."/>
            <person name="Augustine A."/>
        </authorList>
    </citation>
    <scope>NUCLEOTIDE SEQUENCE</scope>
    <source>
        <tissue evidence="1">Leaf</tissue>
    </source>
</reference>
<dbReference type="EMBL" id="GGEC01035536">
    <property type="protein sequence ID" value="MBX16020.1"/>
    <property type="molecule type" value="Transcribed_RNA"/>
</dbReference>
<name>A0A2P2LDK8_RHIMU</name>
<evidence type="ECO:0000313" key="1">
    <source>
        <dbReference type="EMBL" id="MBX16020.1"/>
    </source>
</evidence>
<dbReference type="AlphaFoldDB" id="A0A2P2LDK8"/>
<sequence length="30" mass="3330">MLDFINVAGALFQSPPTGLMQLAFRFSFPL</sequence>
<proteinExistence type="predicted"/>
<accession>A0A2P2LDK8</accession>
<protein>
    <submittedName>
        <fullName evidence="1">Uncharacterized protein LOC107429953 isoform X2</fullName>
    </submittedName>
</protein>